<keyword evidence="6 7" id="KW-0472">Membrane</keyword>
<evidence type="ECO:0000313" key="9">
    <source>
        <dbReference type="EMBL" id="RVW79205.1"/>
    </source>
</evidence>
<evidence type="ECO:0000256" key="4">
    <source>
        <dbReference type="ARBA" id="ARBA00022970"/>
    </source>
</evidence>
<gene>
    <name evidence="9" type="primary">AAP8_9</name>
    <name evidence="9" type="ORF">CK203_045214</name>
</gene>
<feature type="transmembrane region" description="Helical" evidence="7">
    <location>
        <begin position="180"/>
        <end position="203"/>
    </location>
</feature>
<evidence type="ECO:0000256" key="6">
    <source>
        <dbReference type="ARBA" id="ARBA00023136"/>
    </source>
</evidence>
<dbReference type="AlphaFoldDB" id="A0A438H3Y9"/>
<dbReference type="GO" id="GO:0006865">
    <property type="term" value="P:amino acid transport"/>
    <property type="evidence" value="ECO:0007669"/>
    <property type="project" value="UniProtKB-KW"/>
</dbReference>
<dbReference type="InterPro" id="IPR013057">
    <property type="entry name" value="AA_transpt_TM"/>
</dbReference>
<keyword evidence="5 7" id="KW-1133">Transmembrane helix</keyword>
<keyword evidence="2" id="KW-0813">Transport</keyword>
<dbReference type="PANTHER" id="PTHR48017">
    <property type="entry name" value="OS05G0424000 PROTEIN-RELATED"/>
    <property type="match status" value="1"/>
</dbReference>
<keyword evidence="4" id="KW-0029">Amino-acid transport</keyword>
<dbReference type="EMBL" id="QGNW01000284">
    <property type="protein sequence ID" value="RVW79205.1"/>
    <property type="molecule type" value="Genomic_DNA"/>
</dbReference>
<keyword evidence="3 7" id="KW-0812">Transmembrane</keyword>
<sequence>MQQGKLKKITDSGEGESLTLKNKHWGEYNISFLPIATLSIPRPVNHHPPSKNHLNLQFLAPVTCAAGIAALVGGKEKEKCLIFNQNKGELLFTFVGIERKKKERKKRKEKMVNRVVGDEDIIQNSECDSGLDPQKVADGDFDEDGRSKRTGTVWTVTAHIVTVVVGFGVLSLPWGVAQLGWLAGVATLLVFGIITFYTSSLLAECYKSPVTGKRNYTYMQAVKTTLGGKMYMVCGLVQYAIVTGSIIGFTLTASISMEAILKSDCYHKSGHDASCQFSHRPYMIGMGIFEIFLSQVPNIDHVWWLSIMATLTSLGYSFIGVGLALATIISGHGKRTSVTGIEIGPGITPAQKIWRMFRALGNIALAYSYSLVLIEVQVHMKCSLSCFGFSLQKQ</sequence>
<organism evidence="9 10">
    <name type="scientific">Vitis vinifera</name>
    <name type="common">Grape</name>
    <dbReference type="NCBI Taxonomy" id="29760"/>
    <lineage>
        <taxon>Eukaryota</taxon>
        <taxon>Viridiplantae</taxon>
        <taxon>Streptophyta</taxon>
        <taxon>Embryophyta</taxon>
        <taxon>Tracheophyta</taxon>
        <taxon>Spermatophyta</taxon>
        <taxon>Magnoliopsida</taxon>
        <taxon>eudicotyledons</taxon>
        <taxon>Gunneridae</taxon>
        <taxon>Pentapetalae</taxon>
        <taxon>rosids</taxon>
        <taxon>Vitales</taxon>
        <taxon>Vitaceae</taxon>
        <taxon>Viteae</taxon>
        <taxon>Vitis</taxon>
    </lineage>
</organism>
<name>A0A438H3Y9_VITVI</name>
<evidence type="ECO:0000256" key="1">
    <source>
        <dbReference type="ARBA" id="ARBA00004370"/>
    </source>
</evidence>
<evidence type="ECO:0000256" key="5">
    <source>
        <dbReference type="ARBA" id="ARBA00022989"/>
    </source>
</evidence>
<comment type="caution">
    <text evidence="9">The sequence shown here is derived from an EMBL/GenBank/DDBJ whole genome shotgun (WGS) entry which is preliminary data.</text>
</comment>
<feature type="transmembrane region" description="Helical" evidence="7">
    <location>
        <begin position="230"/>
        <end position="251"/>
    </location>
</feature>
<feature type="transmembrane region" description="Helical" evidence="7">
    <location>
        <begin position="302"/>
        <end position="326"/>
    </location>
</feature>
<evidence type="ECO:0000259" key="8">
    <source>
        <dbReference type="Pfam" id="PF01490"/>
    </source>
</evidence>
<evidence type="ECO:0000256" key="7">
    <source>
        <dbReference type="SAM" id="Phobius"/>
    </source>
</evidence>
<feature type="transmembrane region" description="Helical" evidence="7">
    <location>
        <begin position="153"/>
        <end position="174"/>
    </location>
</feature>
<comment type="subcellular location">
    <subcellularLocation>
        <location evidence="1">Membrane</location>
    </subcellularLocation>
</comment>
<evidence type="ECO:0000313" key="10">
    <source>
        <dbReference type="Proteomes" id="UP000288805"/>
    </source>
</evidence>
<reference evidence="9 10" key="1">
    <citation type="journal article" date="2018" name="PLoS Genet.">
        <title>Population sequencing reveals clonal diversity and ancestral inbreeding in the grapevine cultivar Chardonnay.</title>
        <authorList>
            <person name="Roach M.J."/>
            <person name="Johnson D.L."/>
            <person name="Bohlmann J."/>
            <person name="van Vuuren H.J."/>
            <person name="Jones S.J."/>
            <person name="Pretorius I.S."/>
            <person name="Schmidt S.A."/>
            <person name="Borneman A.R."/>
        </authorList>
    </citation>
    <scope>NUCLEOTIDE SEQUENCE [LARGE SCALE GENOMIC DNA]</scope>
    <source>
        <strain evidence="10">cv. Chardonnay</strain>
        <tissue evidence="9">Leaf</tissue>
    </source>
</reference>
<dbReference type="Proteomes" id="UP000288805">
    <property type="component" value="Unassembled WGS sequence"/>
</dbReference>
<evidence type="ECO:0000256" key="3">
    <source>
        <dbReference type="ARBA" id="ARBA00022692"/>
    </source>
</evidence>
<proteinExistence type="predicted"/>
<feature type="domain" description="Amino acid transporter transmembrane" evidence="8">
    <location>
        <begin position="149"/>
        <end position="381"/>
    </location>
</feature>
<evidence type="ECO:0000256" key="2">
    <source>
        <dbReference type="ARBA" id="ARBA00022448"/>
    </source>
</evidence>
<dbReference type="Pfam" id="PF01490">
    <property type="entry name" value="Aa_trans"/>
    <property type="match status" value="1"/>
</dbReference>
<accession>A0A438H3Y9</accession>
<protein>
    <submittedName>
        <fullName evidence="9">Amino acid permease 8</fullName>
    </submittedName>
</protein>
<dbReference type="GO" id="GO:0016020">
    <property type="term" value="C:membrane"/>
    <property type="evidence" value="ECO:0007669"/>
    <property type="project" value="UniProtKB-SubCell"/>
</dbReference>